<comment type="caution">
    <text evidence="4">The sequence shown here is derived from an EMBL/GenBank/DDBJ whole genome shotgun (WGS) entry which is preliminary data.</text>
</comment>
<organism evidence="4 5">
    <name type="scientific">Selenomonas bovis</name>
    <dbReference type="NCBI Taxonomy" id="416586"/>
    <lineage>
        <taxon>Bacteria</taxon>
        <taxon>Bacillati</taxon>
        <taxon>Bacillota</taxon>
        <taxon>Negativicutes</taxon>
        <taxon>Selenomonadales</taxon>
        <taxon>Selenomonadaceae</taxon>
        <taxon>Selenomonas</taxon>
    </lineage>
</organism>
<dbReference type="InterPro" id="IPR025194">
    <property type="entry name" value="RodZ-like_C"/>
</dbReference>
<dbReference type="InterPro" id="IPR050400">
    <property type="entry name" value="Bact_Cytoskel_RodZ"/>
</dbReference>
<dbReference type="PANTHER" id="PTHR34475:SF1">
    <property type="entry name" value="CYTOSKELETON PROTEIN RODZ"/>
    <property type="match status" value="1"/>
</dbReference>
<dbReference type="AlphaFoldDB" id="A0A848B8E5"/>
<proteinExistence type="predicted"/>
<accession>A0A848B8E5</accession>
<gene>
    <name evidence="4" type="ORF">HF878_02495</name>
</gene>
<dbReference type="GO" id="GO:0003677">
    <property type="term" value="F:DNA binding"/>
    <property type="evidence" value="ECO:0007669"/>
    <property type="project" value="InterPro"/>
</dbReference>
<keyword evidence="2" id="KW-0812">Transmembrane</keyword>
<dbReference type="Pfam" id="PF13413">
    <property type="entry name" value="HTH_25"/>
    <property type="match status" value="1"/>
</dbReference>
<dbReference type="CDD" id="cd00093">
    <property type="entry name" value="HTH_XRE"/>
    <property type="match status" value="1"/>
</dbReference>
<dbReference type="Gene3D" id="1.10.260.40">
    <property type="entry name" value="lambda repressor-like DNA-binding domains"/>
    <property type="match status" value="1"/>
</dbReference>
<feature type="compositionally biased region" description="Low complexity" evidence="1">
    <location>
        <begin position="159"/>
        <end position="173"/>
    </location>
</feature>
<evidence type="ECO:0000256" key="2">
    <source>
        <dbReference type="SAM" id="Phobius"/>
    </source>
</evidence>
<dbReference type="InterPro" id="IPR010982">
    <property type="entry name" value="Lambda_DNA-bd_dom_sf"/>
</dbReference>
<keyword evidence="2" id="KW-1133">Transmembrane helix</keyword>
<keyword evidence="5" id="KW-1185">Reference proteome</keyword>
<dbReference type="Proteomes" id="UP000543804">
    <property type="component" value="Unassembled WGS sequence"/>
</dbReference>
<name>A0A848B8E5_9FIRM</name>
<dbReference type="EMBL" id="JABAFA010000004">
    <property type="protein sequence ID" value="NMD98354.1"/>
    <property type="molecule type" value="Genomic_DNA"/>
</dbReference>
<dbReference type="Pfam" id="PF13464">
    <property type="entry name" value="RodZ_C"/>
    <property type="match status" value="1"/>
</dbReference>
<evidence type="ECO:0000259" key="3">
    <source>
        <dbReference type="Pfam" id="PF13464"/>
    </source>
</evidence>
<feature type="region of interest" description="Disordered" evidence="1">
    <location>
        <begin position="75"/>
        <end position="105"/>
    </location>
</feature>
<protein>
    <submittedName>
        <fullName evidence="4">DUF4115 domain-containing protein</fullName>
    </submittedName>
</protein>
<keyword evidence="2" id="KW-0472">Membrane</keyword>
<evidence type="ECO:0000313" key="4">
    <source>
        <dbReference type="EMBL" id="NMD98354.1"/>
    </source>
</evidence>
<dbReference type="PANTHER" id="PTHR34475">
    <property type="match status" value="1"/>
</dbReference>
<sequence>MIGDLLRAERERQNLSIKDVERGTSIRSLYIEAIEKGEYKTLPGEVYTKGFIRNYANFLKLDADAAVKQFNEERHPDHPVAESGAQQPLQAEPAAGKTTTSPVPELHHENDFVQRVESSHHRQTLIMGVVAVLVVLAGAYFLLGGDDEPQPAKTQPSVTQQASKTSAKQQAQQPSEEEKATEVKVAVKFTGRCWVSVKADGKTLFEGTVEKGETKEWTADQRLDLTAGNAGAVTLSYNGEDQGVLGKEGEVVEKTYRLDGAADAVDATAEKSAAKKKK</sequence>
<feature type="domain" description="Cytoskeleton protein RodZ-like C-terminal" evidence="3">
    <location>
        <begin position="187"/>
        <end position="252"/>
    </location>
</feature>
<evidence type="ECO:0000313" key="5">
    <source>
        <dbReference type="Proteomes" id="UP000543804"/>
    </source>
</evidence>
<reference evidence="4 5" key="1">
    <citation type="submission" date="2020-04" db="EMBL/GenBank/DDBJ databases">
        <authorList>
            <person name="Hitch T.C.A."/>
            <person name="Wylensek D."/>
            <person name="Clavel T."/>
        </authorList>
    </citation>
    <scope>NUCLEOTIDE SEQUENCE [LARGE SCALE GENOMIC DNA]</scope>
    <source>
        <strain evidence="4 5">PG-130-P53-12</strain>
    </source>
</reference>
<dbReference type="InterPro" id="IPR001387">
    <property type="entry name" value="Cro/C1-type_HTH"/>
</dbReference>
<evidence type="ECO:0000256" key="1">
    <source>
        <dbReference type="SAM" id="MobiDB-lite"/>
    </source>
</evidence>
<feature type="transmembrane region" description="Helical" evidence="2">
    <location>
        <begin position="124"/>
        <end position="143"/>
    </location>
</feature>
<feature type="region of interest" description="Disordered" evidence="1">
    <location>
        <begin position="148"/>
        <end position="180"/>
    </location>
</feature>